<name>A0A2B4SQ45_STYPI</name>
<dbReference type="PANTHER" id="PTHR37984">
    <property type="entry name" value="PROTEIN CBG26694"/>
    <property type="match status" value="1"/>
</dbReference>
<feature type="domain" description="Integrase catalytic" evidence="2">
    <location>
        <begin position="213"/>
        <end position="323"/>
    </location>
</feature>
<dbReference type="InterPro" id="IPR000477">
    <property type="entry name" value="RT_dom"/>
</dbReference>
<dbReference type="Gene3D" id="3.10.10.10">
    <property type="entry name" value="HIV Type 1 Reverse Transcriptase, subunit A, domain 1"/>
    <property type="match status" value="1"/>
</dbReference>
<dbReference type="AlphaFoldDB" id="A0A2B4SQ45"/>
<dbReference type="GO" id="GO:0015074">
    <property type="term" value="P:DNA integration"/>
    <property type="evidence" value="ECO:0007669"/>
    <property type="project" value="InterPro"/>
</dbReference>
<feature type="domain" description="Reverse transcriptase" evidence="1">
    <location>
        <begin position="1"/>
        <end position="110"/>
    </location>
</feature>
<dbReference type="Proteomes" id="UP000225706">
    <property type="component" value="Unassembled WGS sequence"/>
</dbReference>
<dbReference type="Gene3D" id="3.30.70.270">
    <property type="match status" value="1"/>
</dbReference>
<comment type="caution">
    <text evidence="3">The sequence shown here is derived from an EMBL/GenBank/DDBJ whole genome shotgun (WGS) entry which is preliminary data.</text>
</comment>
<dbReference type="InterPro" id="IPR050951">
    <property type="entry name" value="Retrovirus_Pol_polyprotein"/>
</dbReference>
<evidence type="ECO:0000313" key="4">
    <source>
        <dbReference type="Proteomes" id="UP000225706"/>
    </source>
</evidence>
<dbReference type="GO" id="GO:0003676">
    <property type="term" value="F:nucleic acid binding"/>
    <property type="evidence" value="ECO:0007669"/>
    <property type="project" value="InterPro"/>
</dbReference>
<dbReference type="CDD" id="cd01647">
    <property type="entry name" value="RT_LTR"/>
    <property type="match status" value="1"/>
</dbReference>
<sequence>MLAPNRIELGESSRHLTTFKTHVGLRHYKRLPYGASVGSEICQHVIGKVLEGCHNVRNIADDILVHGTTKEEHDRSLENVLLRLQGKNLTVNPAKCLFGVPELNYYGFHISAQGHMRGTRTSLKLKSISDNESGGLALIFKQRDMCANALVAKSLAQLLLQSLSERQIHQSKCGTQSTLTTVAHSHQESIPLFLLQLMKRQSIPEVHVTHSGSAATAITHLNQMFATHGIPEVITSDNVPFGLEEFKALRKQLGITHRIITPLWPAAKAQVEGFNKTLEKTIRIATVEGKNWRSELFVFLMNYRTTPHSSTGVSPASLMMNRHIRTKIPCLNLPRTSNLVHIACANDNLRKSKAKAYMDKRHSGTTSDIRQGDQVLLLQKRQNKLTLDLLLSFKKRESASNLQEDRHDCLGTSVVHGQKSYSLVEGELNPLKDFLK</sequence>
<protein>
    <submittedName>
        <fullName evidence="3">Uncharacterized protein K02A2.6</fullName>
    </submittedName>
</protein>
<dbReference type="PROSITE" id="PS50994">
    <property type="entry name" value="INTEGRASE"/>
    <property type="match status" value="1"/>
</dbReference>
<dbReference type="SUPFAM" id="SSF53098">
    <property type="entry name" value="Ribonuclease H-like"/>
    <property type="match status" value="1"/>
</dbReference>
<organism evidence="3 4">
    <name type="scientific">Stylophora pistillata</name>
    <name type="common">Smooth cauliflower coral</name>
    <dbReference type="NCBI Taxonomy" id="50429"/>
    <lineage>
        <taxon>Eukaryota</taxon>
        <taxon>Metazoa</taxon>
        <taxon>Cnidaria</taxon>
        <taxon>Anthozoa</taxon>
        <taxon>Hexacorallia</taxon>
        <taxon>Scleractinia</taxon>
        <taxon>Astrocoeniina</taxon>
        <taxon>Pocilloporidae</taxon>
        <taxon>Stylophora</taxon>
    </lineage>
</organism>
<dbReference type="OrthoDB" id="5987886at2759"/>
<dbReference type="InterPro" id="IPR043128">
    <property type="entry name" value="Rev_trsase/Diguanyl_cyclase"/>
</dbReference>
<evidence type="ECO:0000259" key="1">
    <source>
        <dbReference type="PROSITE" id="PS50878"/>
    </source>
</evidence>
<dbReference type="InterPro" id="IPR043502">
    <property type="entry name" value="DNA/RNA_pol_sf"/>
</dbReference>
<evidence type="ECO:0000259" key="2">
    <source>
        <dbReference type="PROSITE" id="PS50994"/>
    </source>
</evidence>
<accession>A0A2B4SQ45</accession>
<dbReference type="SUPFAM" id="SSF56672">
    <property type="entry name" value="DNA/RNA polymerases"/>
    <property type="match status" value="1"/>
</dbReference>
<dbReference type="STRING" id="50429.A0A2B4SQ45"/>
<proteinExistence type="predicted"/>
<dbReference type="Gene3D" id="3.30.420.10">
    <property type="entry name" value="Ribonuclease H-like superfamily/Ribonuclease H"/>
    <property type="match status" value="1"/>
</dbReference>
<dbReference type="PROSITE" id="PS50878">
    <property type="entry name" value="RT_POL"/>
    <property type="match status" value="1"/>
</dbReference>
<dbReference type="InterPro" id="IPR001584">
    <property type="entry name" value="Integrase_cat-core"/>
</dbReference>
<gene>
    <name evidence="3" type="primary">K02A2.6</name>
    <name evidence="3" type="ORF">AWC38_SpisGene3681</name>
</gene>
<dbReference type="EMBL" id="LSMT01000035">
    <property type="protein sequence ID" value="PFX31486.1"/>
    <property type="molecule type" value="Genomic_DNA"/>
</dbReference>
<evidence type="ECO:0000313" key="3">
    <source>
        <dbReference type="EMBL" id="PFX31486.1"/>
    </source>
</evidence>
<reference evidence="4" key="1">
    <citation type="journal article" date="2017" name="bioRxiv">
        <title>Comparative analysis of the genomes of Stylophora pistillata and Acropora digitifera provides evidence for extensive differences between species of corals.</title>
        <authorList>
            <person name="Voolstra C.R."/>
            <person name="Li Y."/>
            <person name="Liew Y.J."/>
            <person name="Baumgarten S."/>
            <person name="Zoccola D."/>
            <person name="Flot J.-F."/>
            <person name="Tambutte S."/>
            <person name="Allemand D."/>
            <person name="Aranda M."/>
        </authorList>
    </citation>
    <scope>NUCLEOTIDE SEQUENCE [LARGE SCALE GENOMIC DNA]</scope>
</reference>
<dbReference type="InterPro" id="IPR012337">
    <property type="entry name" value="RNaseH-like_sf"/>
</dbReference>
<keyword evidence="4" id="KW-1185">Reference proteome</keyword>
<dbReference type="PANTHER" id="PTHR37984:SF5">
    <property type="entry name" value="PROTEIN NYNRIN-LIKE"/>
    <property type="match status" value="1"/>
</dbReference>
<dbReference type="Pfam" id="PF00078">
    <property type="entry name" value="RVT_1"/>
    <property type="match status" value="1"/>
</dbReference>
<dbReference type="InterPro" id="IPR036397">
    <property type="entry name" value="RNaseH_sf"/>
</dbReference>